<dbReference type="OrthoDB" id="2426896at2"/>
<gene>
    <name evidence="1" type="ORF">BAOM_0928</name>
</gene>
<dbReference type="Proteomes" id="UP000283095">
    <property type="component" value="Chromosome"/>
</dbReference>
<protein>
    <recommendedName>
        <fullName evidence="3">Group-specific protein</fullName>
    </recommendedName>
</protein>
<dbReference type="InterPro" id="IPR025075">
    <property type="entry name" value="DUF3916"/>
</dbReference>
<name>A0A3Q9RKE2_9BACI</name>
<dbReference type="Pfam" id="PF13079">
    <property type="entry name" value="DUF3916"/>
    <property type="match status" value="1"/>
</dbReference>
<evidence type="ECO:0000313" key="1">
    <source>
        <dbReference type="EMBL" id="AZV41539.1"/>
    </source>
</evidence>
<sequence>MRDKKIRGLKRKTRNMVNRIVQETIKFPSDFYNGYWHLHLPVSQDFISSSNTPIGIRKICIETLISRAEHLIKIKPMTSEKTRVVIAIDLPGLWNSQIIVFSGNSHFDGFFERDNEYQKWTPISKDRNFESEWRINVSKNLIVKGFKEVITDEDGEIYNGEIWFIGEL</sequence>
<accession>A0A3Q9RKE2</accession>
<reference evidence="1 2" key="1">
    <citation type="submission" date="2018-01" db="EMBL/GenBank/DDBJ databases">
        <title>Bacillus asahii Genome sequencing and assembly.</title>
        <authorList>
            <person name="Jiang H."/>
            <person name="Feng Y."/>
            <person name="Zhao F."/>
            <person name="Lin X."/>
        </authorList>
    </citation>
    <scope>NUCLEOTIDE SEQUENCE [LARGE SCALE GENOMIC DNA]</scope>
    <source>
        <strain evidence="1 2">OM18</strain>
    </source>
</reference>
<dbReference type="KEGG" id="pasa:BAOM_0928"/>
<evidence type="ECO:0000313" key="2">
    <source>
        <dbReference type="Proteomes" id="UP000283095"/>
    </source>
</evidence>
<proteinExistence type="predicted"/>
<dbReference type="RefSeq" id="WP_127759204.1">
    <property type="nucleotide sequence ID" value="NZ_CP026095.1"/>
</dbReference>
<dbReference type="EMBL" id="CP026095">
    <property type="protein sequence ID" value="AZV41539.1"/>
    <property type="molecule type" value="Genomic_DNA"/>
</dbReference>
<evidence type="ECO:0008006" key="3">
    <source>
        <dbReference type="Google" id="ProtNLM"/>
    </source>
</evidence>
<organism evidence="1 2">
    <name type="scientific">Peribacillus asahii</name>
    <dbReference type="NCBI Taxonomy" id="228899"/>
    <lineage>
        <taxon>Bacteria</taxon>
        <taxon>Bacillati</taxon>
        <taxon>Bacillota</taxon>
        <taxon>Bacilli</taxon>
        <taxon>Bacillales</taxon>
        <taxon>Bacillaceae</taxon>
        <taxon>Peribacillus</taxon>
    </lineage>
</organism>
<dbReference type="AlphaFoldDB" id="A0A3Q9RKE2"/>